<dbReference type="EMBL" id="BARS01028128">
    <property type="protein sequence ID" value="GAG04841.1"/>
    <property type="molecule type" value="Genomic_DNA"/>
</dbReference>
<sequence length="265" mass="30201">RSAGPSLNKQWMSELLSLKNEYGISLCISELVVQEWCEHISEILKVNRQKLFSSISLLKDYKIQVPNIEPQEANLPEKHDLVEIVTHKLENSGFAIIKNWDGSLSQLLTEAIEKYPPFEQGGKGLCDAVILESYVKHAMENYSKARVLVVSNDSAVKRSENRFEKHGISVEFIVESEIVEKLKSLLKNEWATYKEEKDSQLEEYILTHGSNILEYVNKTPIKITDWMLEGPFEKEEDKIYGTIERILSVKPTQITKVVGGAPTYG</sequence>
<organism evidence="2">
    <name type="scientific">marine sediment metagenome</name>
    <dbReference type="NCBI Taxonomy" id="412755"/>
    <lineage>
        <taxon>unclassified sequences</taxon>
        <taxon>metagenomes</taxon>
        <taxon>ecological metagenomes</taxon>
    </lineage>
</organism>
<accession>X0VWE0</accession>
<feature type="non-terminal residue" evidence="2">
    <location>
        <position position="1"/>
    </location>
</feature>
<feature type="non-terminal residue" evidence="2">
    <location>
        <position position="265"/>
    </location>
</feature>
<dbReference type="Pfam" id="PF16289">
    <property type="entry name" value="PIN_12"/>
    <property type="match status" value="1"/>
</dbReference>
<proteinExistence type="predicted"/>
<gene>
    <name evidence="2" type="ORF">S01H1_44114</name>
</gene>
<feature type="domain" description="DUF4935" evidence="1">
    <location>
        <begin position="12"/>
        <end position="154"/>
    </location>
</feature>
<evidence type="ECO:0000259" key="1">
    <source>
        <dbReference type="Pfam" id="PF16289"/>
    </source>
</evidence>
<reference evidence="2" key="1">
    <citation type="journal article" date="2014" name="Front. Microbiol.">
        <title>High frequency of phylogenetically diverse reductive dehalogenase-homologous genes in deep subseafloor sedimentary metagenomes.</title>
        <authorList>
            <person name="Kawai M."/>
            <person name="Futagami T."/>
            <person name="Toyoda A."/>
            <person name="Takaki Y."/>
            <person name="Nishi S."/>
            <person name="Hori S."/>
            <person name="Arai W."/>
            <person name="Tsubouchi T."/>
            <person name="Morono Y."/>
            <person name="Uchiyama I."/>
            <person name="Ito T."/>
            <person name="Fujiyama A."/>
            <person name="Inagaki F."/>
            <person name="Takami H."/>
        </authorList>
    </citation>
    <scope>NUCLEOTIDE SEQUENCE</scope>
    <source>
        <strain evidence="2">Expedition CK06-06</strain>
    </source>
</reference>
<evidence type="ECO:0000313" key="2">
    <source>
        <dbReference type="EMBL" id="GAG04841.1"/>
    </source>
</evidence>
<dbReference type="AlphaFoldDB" id="X0VWE0"/>
<name>X0VWE0_9ZZZZ</name>
<dbReference type="InterPro" id="IPR032557">
    <property type="entry name" value="DUF4935"/>
</dbReference>
<comment type="caution">
    <text evidence="2">The sequence shown here is derived from an EMBL/GenBank/DDBJ whole genome shotgun (WGS) entry which is preliminary data.</text>
</comment>
<protein>
    <recommendedName>
        <fullName evidence="1">DUF4935 domain-containing protein</fullName>
    </recommendedName>
</protein>